<dbReference type="AlphaFoldDB" id="A0A4Q1AVH1"/>
<proteinExistence type="predicted"/>
<protein>
    <submittedName>
        <fullName evidence="1">Uncharacterized protein</fullName>
    </submittedName>
</protein>
<dbReference type="OrthoDB" id="5366020at2"/>
<evidence type="ECO:0000313" key="2">
    <source>
        <dbReference type="Proteomes" id="UP000289758"/>
    </source>
</evidence>
<dbReference type="PROSITE" id="PS51257">
    <property type="entry name" value="PROKAR_LIPOPROTEIN"/>
    <property type="match status" value="1"/>
</dbReference>
<reference evidence="1 2" key="1">
    <citation type="submission" date="2017-10" db="EMBL/GenBank/DDBJ databases">
        <title>Genomics of the genus Arcobacter.</title>
        <authorList>
            <person name="Perez-Cataluna A."/>
            <person name="Figueras M.J."/>
        </authorList>
    </citation>
    <scope>NUCLEOTIDE SEQUENCE [LARGE SCALE GENOMIC DNA]</scope>
    <source>
        <strain evidence="1 2">CECT 8441</strain>
    </source>
</reference>
<name>A0A4Q1AVH1_9BACT</name>
<dbReference type="RefSeq" id="WP_129087157.1">
    <property type="nucleotide sequence ID" value="NZ_CP053836.1"/>
</dbReference>
<accession>A0A4Q1AVH1</accession>
<comment type="caution">
    <text evidence="1">The sequence shown here is derived from an EMBL/GenBank/DDBJ whole genome shotgun (WGS) entry which is preliminary data.</text>
</comment>
<dbReference type="EMBL" id="PDKK01000005">
    <property type="protein sequence ID" value="RXK05953.1"/>
    <property type="molecule type" value="Genomic_DNA"/>
</dbReference>
<evidence type="ECO:0000313" key="1">
    <source>
        <dbReference type="EMBL" id="RXK05953.1"/>
    </source>
</evidence>
<organism evidence="1 2">
    <name type="scientific">Halarcobacter ebronensis</name>
    <dbReference type="NCBI Taxonomy" id="1462615"/>
    <lineage>
        <taxon>Bacteria</taxon>
        <taxon>Pseudomonadati</taxon>
        <taxon>Campylobacterota</taxon>
        <taxon>Epsilonproteobacteria</taxon>
        <taxon>Campylobacterales</taxon>
        <taxon>Arcobacteraceae</taxon>
        <taxon>Halarcobacter</taxon>
    </lineage>
</organism>
<sequence length="186" mass="21243">MTKNFMILKIAFLAIVSLVFFSGCGSMYNYDVKPTPIKKAQSKYVVNNFDLTLDDSAKNPLNETYKNESELKESFESFLTEALKNKGLFSEDGYKVDITLFYSRVFNYGGNTLNKPQFYYTVKVLDKNNTQLASFSIPRSTTKYSYFKDIAVNLQIGTFNRKAENEPEDIELISKTLVNELSELGD</sequence>
<keyword evidence="2" id="KW-1185">Reference proteome</keyword>
<gene>
    <name evidence="1" type="ORF">CRV07_07730</name>
</gene>
<dbReference type="Proteomes" id="UP000289758">
    <property type="component" value="Unassembled WGS sequence"/>
</dbReference>